<accession>A0A9D2S4V2</accession>
<reference evidence="1" key="1">
    <citation type="journal article" date="2021" name="PeerJ">
        <title>Extensive microbial diversity within the chicken gut microbiome revealed by metagenomics and culture.</title>
        <authorList>
            <person name="Gilroy R."/>
            <person name="Ravi A."/>
            <person name="Getino M."/>
            <person name="Pursley I."/>
            <person name="Horton D.L."/>
            <person name="Alikhan N.F."/>
            <person name="Baker D."/>
            <person name="Gharbi K."/>
            <person name="Hall N."/>
            <person name="Watson M."/>
            <person name="Adriaenssens E.M."/>
            <person name="Foster-Nyarko E."/>
            <person name="Jarju S."/>
            <person name="Secka A."/>
            <person name="Antonio M."/>
            <person name="Oren A."/>
            <person name="Chaudhuri R.R."/>
            <person name="La Ragione R."/>
            <person name="Hildebrand F."/>
            <person name="Pallen M.J."/>
        </authorList>
    </citation>
    <scope>NUCLEOTIDE SEQUENCE</scope>
    <source>
        <strain evidence="1">CHK189-11263</strain>
    </source>
</reference>
<name>A0A9D2S4V2_9FIRM</name>
<organism evidence="1 2">
    <name type="scientific">Candidatus Flavonifractor intestinipullorum</name>
    <dbReference type="NCBI Taxonomy" id="2838587"/>
    <lineage>
        <taxon>Bacteria</taxon>
        <taxon>Bacillati</taxon>
        <taxon>Bacillota</taxon>
        <taxon>Clostridia</taxon>
        <taxon>Eubacteriales</taxon>
        <taxon>Oscillospiraceae</taxon>
        <taxon>Flavonifractor</taxon>
    </lineage>
</organism>
<comment type="caution">
    <text evidence="1">The sequence shown here is derived from an EMBL/GenBank/DDBJ whole genome shotgun (WGS) entry which is preliminary data.</text>
</comment>
<dbReference type="AlphaFoldDB" id="A0A9D2S4V2"/>
<gene>
    <name evidence="1" type="ORF">H9714_01255</name>
</gene>
<proteinExistence type="predicted"/>
<evidence type="ECO:0000313" key="2">
    <source>
        <dbReference type="Proteomes" id="UP000824208"/>
    </source>
</evidence>
<dbReference type="EMBL" id="DWYC01000014">
    <property type="protein sequence ID" value="HJB56159.1"/>
    <property type="molecule type" value="Genomic_DNA"/>
</dbReference>
<reference evidence="1" key="2">
    <citation type="submission" date="2021-04" db="EMBL/GenBank/DDBJ databases">
        <authorList>
            <person name="Gilroy R."/>
        </authorList>
    </citation>
    <scope>NUCLEOTIDE SEQUENCE</scope>
    <source>
        <strain evidence="1">CHK189-11263</strain>
    </source>
</reference>
<evidence type="ECO:0000313" key="1">
    <source>
        <dbReference type="EMBL" id="HJB56159.1"/>
    </source>
</evidence>
<protein>
    <submittedName>
        <fullName evidence="1">Uncharacterized protein</fullName>
    </submittedName>
</protein>
<dbReference type="Proteomes" id="UP000824208">
    <property type="component" value="Unassembled WGS sequence"/>
</dbReference>
<sequence length="88" mass="9599">MCCNRSNSSWNRCSCWNRSGCCGNRSSVWDLSQTGRSCYLSVPNFLCASGSGRSVSERALPRFTMSGTIDQFQIAVSEDDSDCDCSCG</sequence>